<evidence type="ECO:0000256" key="2">
    <source>
        <dbReference type="SAM" id="MobiDB-lite"/>
    </source>
</evidence>
<organism evidence="3 4">
    <name type="scientific">Actinomadura napierensis</name>
    <dbReference type="NCBI Taxonomy" id="267854"/>
    <lineage>
        <taxon>Bacteria</taxon>
        <taxon>Bacillati</taxon>
        <taxon>Actinomycetota</taxon>
        <taxon>Actinomycetes</taxon>
        <taxon>Streptosporangiales</taxon>
        <taxon>Thermomonosporaceae</taxon>
        <taxon>Actinomadura</taxon>
    </lineage>
</organism>
<gene>
    <name evidence="3" type="ORF">GCM10009727_51840</name>
</gene>
<feature type="compositionally biased region" description="Basic and acidic residues" evidence="2">
    <location>
        <begin position="549"/>
        <end position="562"/>
    </location>
</feature>
<keyword evidence="4" id="KW-1185">Reference proteome</keyword>
<dbReference type="RefSeq" id="WP_344272171.1">
    <property type="nucleotide sequence ID" value="NZ_BAAAMR010000050.1"/>
</dbReference>
<evidence type="ECO:0000256" key="1">
    <source>
        <dbReference type="SAM" id="Coils"/>
    </source>
</evidence>
<feature type="coiled-coil region" evidence="1">
    <location>
        <begin position="323"/>
        <end position="350"/>
    </location>
</feature>
<name>A0ABN2ZW03_9ACTN</name>
<feature type="compositionally biased region" description="Basic and acidic residues" evidence="2">
    <location>
        <begin position="525"/>
        <end position="542"/>
    </location>
</feature>
<feature type="compositionally biased region" description="Basic residues" evidence="2">
    <location>
        <begin position="650"/>
        <end position="661"/>
    </location>
</feature>
<proteinExistence type="predicted"/>
<dbReference type="Proteomes" id="UP001501020">
    <property type="component" value="Unassembled WGS sequence"/>
</dbReference>
<comment type="caution">
    <text evidence="3">The sequence shown here is derived from an EMBL/GenBank/DDBJ whole genome shotgun (WGS) entry which is preliminary data.</text>
</comment>
<evidence type="ECO:0000313" key="3">
    <source>
        <dbReference type="EMBL" id="GAA2148751.1"/>
    </source>
</evidence>
<accession>A0ABN2ZW03</accession>
<reference evidence="3 4" key="1">
    <citation type="journal article" date="2019" name="Int. J. Syst. Evol. Microbiol.">
        <title>The Global Catalogue of Microorganisms (GCM) 10K type strain sequencing project: providing services to taxonomists for standard genome sequencing and annotation.</title>
        <authorList>
            <consortium name="The Broad Institute Genomics Platform"/>
            <consortium name="The Broad Institute Genome Sequencing Center for Infectious Disease"/>
            <person name="Wu L."/>
            <person name="Ma J."/>
        </authorList>
    </citation>
    <scope>NUCLEOTIDE SEQUENCE [LARGE SCALE GENOMIC DNA]</scope>
    <source>
        <strain evidence="3 4">JCM 13850</strain>
    </source>
</reference>
<sequence>MTEFSSFVQAASTPGEGIAGNVGPQIQAITSLATEVVTAWAQRSAEKARALQAAAEAAERADRDRIKALRDGDMPIMRQVWDERWWQRVSADQAGASGLAEIGMAWEVTGGWARNGDPMGRRTQQRLRELIKDRFNVDMPDEPVNSTLAAEILAAPQGAERQVSFVIYDTADGSTVERGTLSMDVDDRLPLRVVAADKLTEFRAARNDGTEPSGRLVIDVYDGSRPGGERRQMLRDDQAVETRIEYDEWARDVLAGTAEAPVEAARDVHLVERQRLRRELRRLREADPRLAAARETLADEVALRQGADPRTTPPTRDGARMSVEEHDAAMAEVTRRLEQLQLRIDQINADLLGEDVAVVNEAAILRRDLEPEWWDTATAEEIAGTWTHVGGWPDGAAKNGMRADLQEQILQRYGVDVGAGASFAKVSGEVQRAQAERRGERIVAFRVEGPGQATQTGDSFTVSAATVEASGVESVPRDESLAAFAKRQLGTFAGDLDAARERRLIIKLSDPTGAPLGAFDAAGIVDRRKGPDEREAEYREGRAANLGDEAQRDDAAAVEREGAPGSPTSGELHREAATERGSAAEDLMDATALRDIADSDPGAEEAVRAARTSRQAWPQHERPASGGIRRSRAKRQGLGSRGDRAPRSWPRMHPRGTGRGD</sequence>
<evidence type="ECO:0000313" key="4">
    <source>
        <dbReference type="Proteomes" id="UP001501020"/>
    </source>
</evidence>
<protein>
    <submittedName>
        <fullName evidence="3">Uncharacterized protein</fullName>
    </submittedName>
</protein>
<keyword evidence="1" id="KW-0175">Coiled coil</keyword>
<feature type="region of interest" description="Disordered" evidence="2">
    <location>
        <begin position="525"/>
        <end position="661"/>
    </location>
</feature>
<dbReference type="EMBL" id="BAAAMR010000050">
    <property type="protein sequence ID" value="GAA2148751.1"/>
    <property type="molecule type" value="Genomic_DNA"/>
</dbReference>